<proteinExistence type="predicted"/>
<dbReference type="GeneTree" id="ENSGT00940000153117"/>
<protein>
    <submittedName>
        <fullName evidence="1">UTP23 small subunit processome component</fullName>
    </submittedName>
</protein>
<dbReference type="Ensembl" id="ENSGGOT00000044853.1">
    <property type="protein sequence ID" value="ENSGGOP00000039369.1"/>
    <property type="gene ID" value="ENSGGOG00000013203.3"/>
</dbReference>
<dbReference type="Bgee" id="ENSGGOG00000013203">
    <property type="expression patterns" value="Expressed in cerebellum and 5 other cell types or tissues"/>
</dbReference>
<dbReference type="EMBL" id="CABD030060659">
    <property type="status" value="NOT_ANNOTATED_CDS"/>
    <property type="molecule type" value="Genomic_DNA"/>
</dbReference>
<reference evidence="1" key="4">
    <citation type="submission" date="2025-09" db="UniProtKB">
        <authorList>
            <consortium name="Ensembl"/>
        </authorList>
    </citation>
    <scope>IDENTIFICATION</scope>
</reference>
<name>A0A2I2YWN5_GORGO</name>
<evidence type="ECO:0000313" key="1">
    <source>
        <dbReference type="Ensembl" id="ENSGGOP00000039369.1"/>
    </source>
</evidence>
<organism evidence="1 2">
    <name type="scientific">Gorilla gorilla gorilla</name>
    <name type="common">Western lowland gorilla</name>
    <dbReference type="NCBI Taxonomy" id="9595"/>
    <lineage>
        <taxon>Eukaryota</taxon>
        <taxon>Metazoa</taxon>
        <taxon>Chordata</taxon>
        <taxon>Craniata</taxon>
        <taxon>Vertebrata</taxon>
        <taxon>Euteleostomi</taxon>
        <taxon>Mammalia</taxon>
        <taxon>Eutheria</taxon>
        <taxon>Euarchontoglires</taxon>
        <taxon>Primates</taxon>
        <taxon>Haplorrhini</taxon>
        <taxon>Catarrhini</taxon>
        <taxon>Hominidae</taxon>
        <taxon>Gorilla</taxon>
    </lineage>
</organism>
<dbReference type="Proteomes" id="UP000001519">
    <property type="component" value="Chromosome 8"/>
</dbReference>
<gene>
    <name evidence="1" type="primary">UTP23</name>
</gene>
<dbReference type="AlphaFoldDB" id="A0A2I2YWN5"/>
<reference evidence="1" key="3">
    <citation type="submission" date="2025-08" db="UniProtKB">
        <authorList>
            <consortium name="Ensembl"/>
        </authorList>
    </citation>
    <scope>IDENTIFICATION</scope>
</reference>
<keyword evidence="2" id="KW-1185">Reference proteome</keyword>
<evidence type="ECO:0000313" key="2">
    <source>
        <dbReference type="Proteomes" id="UP000001519"/>
    </source>
</evidence>
<reference evidence="2" key="1">
    <citation type="submission" date="2011-05" db="EMBL/GenBank/DDBJ databases">
        <title>Insights into the evolution of the great apes provided by the gorilla genome.</title>
        <authorList>
            <person name="Scally A."/>
        </authorList>
    </citation>
    <scope>NUCLEOTIDE SEQUENCE [LARGE SCALE GENOMIC DNA]</scope>
</reference>
<sequence length="64" mass="7177">MVEEGNPHHYFVATQGTMPKAFDEAFSSKTTAAIPEDHEASAESFCSIFFLPDLDRPLMHLHPE</sequence>
<reference evidence="1 2" key="2">
    <citation type="journal article" date="2012" name="Nature">
        <title>Insights into hominid evolution from the gorilla genome sequence.</title>
        <authorList>
            <person name="Scally A."/>
            <person name="Dutheil J.Y."/>
            <person name="Hillier L.W."/>
            <person name="Jordan G.E."/>
            <person name="Goodhead I."/>
            <person name="Herrero J."/>
            <person name="Hobolth A."/>
            <person name="Lappalainen T."/>
            <person name="Mailund T."/>
            <person name="Marques-Bonet T."/>
            <person name="McCarthy S."/>
            <person name="Montgomery S.H."/>
            <person name="Schwalie P.C."/>
            <person name="Tang Y.A."/>
            <person name="Ward M.C."/>
            <person name="Xue Y."/>
            <person name="Yngvadottir B."/>
            <person name="Alkan C."/>
            <person name="Andersen L.N."/>
            <person name="Ayub Q."/>
            <person name="Ball E.V."/>
            <person name="Beal K."/>
            <person name="Bradley B.J."/>
            <person name="Chen Y."/>
            <person name="Clee C.M."/>
            <person name="Fitzgerald S."/>
            <person name="Graves T.A."/>
            <person name="Gu Y."/>
            <person name="Heath P."/>
            <person name="Heger A."/>
            <person name="Karakoc E."/>
            <person name="Kolb-Kokocinski A."/>
            <person name="Laird G.K."/>
            <person name="Lunter G."/>
            <person name="Meader S."/>
            <person name="Mort M."/>
            <person name="Mullikin J.C."/>
            <person name="Munch K."/>
            <person name="O'Connor T.D."/>
            <person name="Phillips A.D."/>
            <person name="Prado-Martinez J."/>
            <person name="Rogers A.S."/>
            <person name="Sajjadian S."/>
            <person name="Schmidt D."/>
            <person name="Shaw K."/>
            <person name="Simpson J.T."/>
            <person name="Stenson P.D."/>
            <person name="Turner D.J."/>
            <person name="Vigilant L."/>
            <person name="Vilella A.J."/>
            <person name="Whitener W."/>
            <person name="Zhu B."/>
            <person name="Cooper D.N."/>
            <person name="de Jong P."/>
            <person name="Dermitzakis E.T."/>
            <person name="Eichler E.E."/>
            <person name="Flicek P."/>
            <person name="Goldman N."/>
            <person name="Mundy N.I."/>
            <person name="Ning Z."/>
            <person name="Odom D.T."/>
            <person name="Ponting C.P."/>
            <person name="Quail M.A."/>
            <person name="Ryder O.A."/>
            <person name="Searle S.M."/>
            <person name="Warren W.C."/>
            <person name="Wilson R.K."/>
            <person name="Schierup M.H."/>
            <person name="Rogers J."/>
            <person name="Tyler-Smith C."/>
            <person name="Durbin R."/>
        </authorList>
    </citation>
    <scope>NUCLEOTIDE SEQUENCE [LARGE SCALE GENOMIC DNA]</scope>
</reference>
<accession>A0A2I2YWN5</accession>